<feature type="active site" evidence="6">
    <location>
        <position position="264"/>
    </location>
</feature>
<protein>
    <recommendedName>
        <fullName evidence="5">aldehyde dehydrogenase (NAD(+))</fullName>
        <ecNumber evidence="5">1.2.1.3</ecNumber>
    </recommendedName>
</protein>
<dbReference type="SUPFAM" id="SSF53720">
    <property type="entry name" value="ALDH-like"/>
    <property type="match status" value="1"/>
</dbReference>
<evidence type="ECO:0000256" key="7">
    <source>
        <dbReference type="RuleBase" id="RU003345"/>
    </source>
</evidence>
<dbReference type="InterPro" id="IPR016162">
    <property type="entry name" value="Ald_DH_N"/>
</dbReference>
<accession>A0A5C6AKN6</accession>
<proteinExistence type="inferred from homology"/>
<dbReference type="EMBL" id="SJPR01000001">
    <property type="protein sequence ID" value="TWU00048.1"/>
    <property type="molecule type" value="Genomic_DNA"/>
</dbReference>
<dbReference type="InterPro" id="IPR015590">
    <property type="entry name" value="Aldehyde_DH_dom"/>
</dbReference>
<reference evidence="9 10" key="1">
    <citation type="submission" date="2019-02" db="EMBL/GenBank/DDBJ databases">
        <title>Deep-cultivation of Planctomycetes and their phenomic and genomic characterization uncovers novel biology.</title>
        <authorList>
            <person name="Wiegand S."/>
            <person name="Jogler M."/>
            <person name="Boedeker C."/>
            <person name="Pinto D."/>
            <person name="Vollmers J."/>
            <person name="Rivas-Marin E."/>
            <person name="Kohn T."/>
            <person name="Peeters S.H."/>
            <person name="Heuer A."/>
            <person name="Rast P."/>
            <person name="Oberbeckmann S."/>
            <person name="Bunk B."/>
            <person name="Jeske O."/>
            <person name="Meyerdierks A."/>
            <person name="Storesund J.E."/>
            <person name="Kallscheuer N."/>
            <person name="Luecker S."/>
            <person name="Lage O.M."/>
            <person name="Pohl T."/>
            <person name="Merkel B.J."/>
            <person name="Hornburger P."/>
            <person name="Mueller R.-W."/>
            <person name="Bruemmer F."/>
            <person name="Labrenz M."/>
            <person name="Spormann A.M."/>
            <person name="Op Den Camp H."/>
            <person name="Overmann J."/>
            <person name="Amann R."/>
            <person name="Jetten M.S.M."/>
            <person name="Mascher T."/>
            <person name="Medema M.H."/>
            <person name="Devos D.P."/>
            <person name="Kaster A.-K."/>
            <person name="Ovreas L."/>
            <person name="Rohde M."/>
            <person name="Galperin M.Y."/>
            <person name="Jogler C."/>
        </authorList>
    </citation>
    <scope>NUCLEOTIDE SEQUENCE [LARGE SCALE GENOMIC DNA]</scope>
    <source>
        <strain evidence="9 10">Pla108</strain>
    </source>
</reference>
<dbReference type="GO" id="GO:0004029">
    <property type="term" value="F:aldehyde dehydrogenase (NAD+) activity"/>
    <property type="evidence" value="ECO:0007669"/>
    <property type="project" value="UniProtKB-EC"/>
</dbReference>
<evidence type="ECO:0000259" key="8">
    <source>
        <dbReference type="Pfam" id="PF00171"/>
    </source>
</evidence>
<dbReference type="Gene3D" id="3.40.309.10">
    <property type="entry name" value="Aldehyde Dehydrogenase, Chain A, domain 2"/>
    <property type="match status" value="1"/>
</dbReference>
<dbReference type="PANTHER" id="PTHR43521:SF1">
    <property type="entry name" value="ALPHA-AMINOADIPIC SEMIALDEHYDE DEHYDROGENASE"/>
    <property type="match status" value="1"/>
</dbReference>
<keyword evidence="3 7" id="KW-0560">Oxidoreductase</keyword>
<dbReference type="InterPro" id="IPR029510">
    <property type="entry name" value="Ald_DH_CS_GLU"/>
</dbReference>
<comment type="similarity">
    <text evidence="1 7">Belongs to the aldehyde dehydrogenase family.</text>
</comment>
<dbReference type="InterPro" id="IPR044638">
    <property type="entry name" value="ALDH7A1-like"/>
</dbReference>
<keyword evidence="4" id="KW-0520">NAD</keyword>
<name>A0A5C6AKN6_9BACT</name>
<evidence type="ECO:0000256" key="4">
    <source>
        <dbReference type="ARBA" id="ARBA00023027"/>
    </source>
</evidence>
<dbReference type="OrthoDB" id="4503395at2"/>
<dbReference type="InterPro" id="IPR016163">
    <property type="entry name" value="Ald_DH_C"/>
</dbReference>
<dbReference type="Pfam" id="PF00171">
    <property type="entry name" value="Aldedh"/>
    <property type="match status" value="1"/>
</dbReference>
<dbReference type="Proteomes" id="UP000317421">
    <property type="component" value="Unassembled WGS sequence"/>
</dbReference>
<dbReference type="PROSITE" id="PS00687">
    <property type="entry name" value="ALDEHYDE_DEHYDR_GLU"/>
    <property type="match status" value="1"/>
</dbReference>
<dbReference type="EC" id="1.2.1.3" evidence="5"/>
<dbReference type="RefSeq" id="WP_146443561.1">
    <property type="nucleotide sequence ID" value="NZ_SJPR01000001.1"/>
</dbReference>
<dbReference type="InterPro" id="IPR016161">
    <property type="entry name" value="Ald_DH/histidinol_DH"/>
</dbReference>
<dbReference type="FunFam" id="3.40.309.10:FF:000018">
    <property type="entry name" value="Alpha-aminoadipic semialdehyde dehydrogenase"/>
    <property type="match status" value="1"/>
</dbReference>
<evidence type="ECO:0000256" key="1">
    <source>
        <dbReference type="ARBA" id="ARBA00009986"/>
    </source>
</evidence>
<evidence type="ECO:0000313" key="9">
    <source>
        <dbReference type="EMBL" id="TWU00048.1"/>
    </source>
</evidence>
<keyword evidence="10" id="KW-1185">Reference proteome</keyword>
<organism evidence="9 10">
    <name type="scientific">Botrimarina colliarenosi</name>
    <dbReference type="NCBI Taxonomy" id="2528001"/>
    <lineage>
        <taxon>Bacteria</taxon>
        <taxon>Pseudomonadati</taxon>
        <taxon>Planctomycetota</taxon>
        <taxon>Planctomycetia</taxon>
        <taxon>Pirellulales</taxon>
        <taxon>Lacipirellulaceae</taxon>
        <taxon>Botrimarina</taxon>
    </lineage>
</organism>
<gene>
    <name evidence="9" type="primary">gabD_2</name>
    <name evidence="9" type="ORF">Pla108_09910</name>
</gene>
<evidence type="ECO:0000313" key="10">
    <source>
        <dbReference type="Proteomes" id="UP000317421"/>
    </source>
</evidence>
<dbReference type="AlphaFoldDB" id="A0A5C6AKN6"/>
<evidence type="ECO:0000256" key="6">
    <source>
        <dbReference type="PROSITE-ProRule" id="PRU10007"/>
    </source>
</evidence>
<evidence type="ECO:0000256" key="2">
    <source>
        <dbReference type="ARBA" id="ARBA00011881"/>
    </source>
</evidence>
<evidence type="ECO:0000256" key="3">
    <source>
        <dbReference type="ARBA" id="ARBA00023002"/>
    </source>
</evidence>
<dbReference type="PANTHER" id="PTHR43521">
    <property type="entry name" value="ALPHA-AMINOADIPIC SEMIALDEHYDE DEHYDROGENASE"/>
    <property type="match status" value="1"/>
</dbReference>
<dbReference type="Gene3D" id="3.40.605.10">
    <property type="entry name" value="Aldehyde Dehydrogenase, Chain A, domain 1"/>
    <property type="match status" value="1"/>
</dbReference>
<evidence type="ECO:0000256" key="5">
    <source>
        <dbReference type="ARBA" id="ARBA00024226"/>
    </source>
</evidence>
<comment type="caution">
    <text evidence="9">The sequence shown here is derived from an EMBL/GenBank/DDBJ whole genome shotgun (WGS) entry which is preliminary data.</text>
</comment>
<sequence>MDLPTNLLPALINGARPGLAIGDAYTLGGGEAFDPCSPIDGASTGKCGAAAPDDVAAAVSAAHEAFLKWRTVPAPIRGQLVLRIGEMARQNKADLAKLITLEAGKTPSEAEGEVQEWIDVCDFAVGLSRQLYGLTIASERPEHQLLEQWHPLGVVGVISAFNFPCAVWAWNAMIALVCGDAIVWKPSEQTPLISLACHEMVLRAAATMDEAPAALSCVVNGGAETGAALAANEGVPLVSATGSIPMGRKVATVVGGRLGQSLLELGGNNAMIVTPSADLDLAVRGIVFAAVGTAGQRCTSLRRIIAHTSVADELVGRLTKAYGTLSIGDPTEEGVLVGPLVNQAAFNKMQTTLAAAAQQGGEVVCGGDRVTAGVPAGGYYVTPALVRMPAQSEVVLDETFAPLTYVLTYETFDEAMMLQNGVPQGLSSAIFTSDVREAGRFTGPAGSDCGIANVNIGTSGAEIGGAFGGEKQTGGGRESGSDSWKQYMRRSTTTVNYGDALPLAQGVKFDV</sequence>
<comment type="subunit">
    <text evidence="2">Homotetramer.</text>
</comment>
<feature type="domain" description="Aldehyde dehydrogenase" evidence="8">
    <location>
        <begin position="31"/>
        <end position="491"/>
    </location>
</feature>